<gene>
    <name evidence="5" type="primary">rfaH</name>
    <name evidence="5" type="ORF">EYC82_08570</name>
</gene>
<name>A0ABT3T573_9GAMM</name>
<keyword evidence="6" id="KW-1185">Reference proteome</keyword>
<dbReference type="InterPro" id="IPR010215">
    <property type="entry name" value="Transcription_antiterm_RfaH"/>
</dbReference>
<keyword evidence="3" id="KW-0804">Transcription</keyword>
<dbReference type="SUPFAM" id="SSF50104">
    <property type="entry name" value="Translation proteins SH3-like domain"/>
    <property type="match status" value="1"/>
</dbReference>
<dbReference type="NCBIfam" id="TIGR01955">
    <property type="entry name" value="RfaH"/>
    <property type="match status" value="1"/>
</dbReference>
<dbReference type="CDD" id="cd09892">
    <property type="entry name" value="NGN_SP_RfaH"/>
    <property type="match status" value="1"/>
</dbReference>
<protein>
    <submittedName>
        <fullName evidence="5">Transcription/translation regulatory transformer protein RfaH</fullName>
    </submittedName>
</protein>
<dbReference type="InterPro" id="IPR008991">
    <property type="entry name" value="Translation_prot_SH3-like_sf"/>
</dbReference>
<dbReference type="Gene3D" id="3.30.70.940">
    <property type="entry name" value="NusG, N-terminal domain"/>
    <property type="match status" value="1"/>
</dbReference>
<evidence type="ECO:0000313" key="6">
    <source>
        <dbReference type="Proteomes" id="UP001143304"/>
    </source>
</evidence>
<comment type="caution">
    <text evidence="5">The sequence shown here is derived from an EMBL/GenBank/DDBJ whole genome shotgun (WGS) entry which is preliminary data.</text>
</comment>
<dbReference type="InterPro" id="IPR036735">
    <property type="entry name" value="NGN_dom_sf"/>
</dbReference>
<dbReference type="Pfam" id="PF02357">
    <property type="entry name" value="NusG"/>
    <property type="match status" value="1"/>
</dbReference>
<organism evidence="5 6">
    <name type="scientific">Candidatus Marimicrobium litorale</name>
    <dbReference type="NCBI Taxonomy" id="2518991"/>
    <lineage>
        <taxon>Bacteria</taxon>
        <taxon>Pseudomonadati</taxon>
        <taxon>Pseudomonadota</taxon>
        <taxon>Gammaproteobacteria</taxon>
        <taxon>Cellvibrionales</taxon>
        <taxon>Halieaceae</taxon>
        <taxon>Marimicrobium</taxon>
    </lineage>
</organism>
<evidence type="ECO:0000313" key="5">
    <source>
        <dbReference type="EMBL" id="MCX2977406.1"/>
    </source>
</evidence>
<evidence type="ECO:0000256" key="2">
    <source>
        <dbReference type="ARBA" id="ARBA00023015"/>
    </source>
</evidence>
<dbReference type="Proteomes" id="UP001143304">
    <property type="component" value="Unassembled WGS sequence"/>
</dbReference>
<dbReference type="InterPro" id="IPR043425">
    <property type="entry name" value="NusG-like"/>
</dbReference>
<sequence>MSMQWFVVQAKPRQESTAKEQLQRQGYAAYLPMIAVRKRRRVAWTTSVEPLFPRYLFIHADVNQQSLAPVRSTLGVSGLVRFGNVLRPVPDAVVHYLQELEAVQGAEPGEESWPFRAGDKVVVLEGAFAGLTAVFEGGQPEARALILIELLGRKNTVEVPINALNAL</sequence>
<dbReference type="PANTHER" id="PTHR30265">
    <property type="entry name" value="RHO-INTERACTING TRANSCRIPTION TERMINATION FACTOR NUSG"/>
    <property type="match status" value="1"/>
</dbReference>
<keyword evidence="2" id="KW-0805">Transcription regulation</keyword>
<proteinExistence type="predicted"/>
<dbReference type="PANTHER" id="PTHR30265:SF7">
    <property type="entry name" value="TRANSCRIPTION ANTITERMINATION PROTEIN RFAH"/>
    <property type="match status" value="1"/>
</dbReference>
<dbReference type="RefSeq" id="WP_279249127.1">
    <property type="nucleotide sequence ID" value="NZ_SHNO01000001.1"/>
</dbReference>
<feature type="domain" description="NusG-like N-terminal" evidence="4">
    <location>
        <begin position="2"/>
        <end position="101"/>
    </location>
</feature>
<evidence type="ECO:0000256" key="3">
    <source>
        <dbReference type="ARBA" id="ARBA00023163"/>
    </source>
</evidence>
<evidence type="ECO:0000256" key="1">
    <source>
        <dbReference type="ARBA" id="ARBA00022814"/>
    </source>
</evidence>
<evidence type="ECO:0000259" key="4">
    <source>
        <dbReference type="SMART" id="SM00738"/>
    </source>
</evidence>
<reference evidence="5" key="1">
    <citation type="submission" date="2019-02" db="EMBL/GenBank/DDBJ databases">
        <authorList>
            <person name="Li S.-H."/>
        </authorList>
    </citation>
    <scope>NUCLEOTIDE SEQUENCE</scope>
    <source>
        <strain evidence="5">IMCC11814</strain>
    </source>
</reference>
<dbReference type="CDD" id="cd06091">
    <property type="entry name" value="KOW_NusG"/>
    <property type="match status" value="1"/>
</dbReference>
<dbReference type="EMBL" id="SHNO01000001">
    <property type="protein sequence ID" value="MCX2977406.1"/>
    <property type="molecule type" value="Genomic_DNA"/>
</dbReference>
<dbReference type="SUPFAM" id="SSF82679">
    <property type="entry name" value="N-utilization substance G protein NusG, N-terminal domain"/>
    <property type="match status" value="1"/>
</dbReference>
<dbReference type="SMART" id="SM00738">
    <property type="entry name" value="NGN"/>
    <property type="match status" value="1"/>
</dbReference>
<dbReference type="InterPro" id="IPR006645">
    <property type="entry name" value="NGN-like_dom"/>
</dbReference>
<keyword evidence="1" id="KW-0889">Transcription antitermination</keyword>
<accession>A0ABT3T573</accession>